<dbReference type="PANTHER" id="PTHR43428:SF1">
    <property type="entry name" value="ARSENATE REDUCTASE"/>
    <property type="match status" value="1"/>
</dbReference>
<dbReference type="PANTHER" id="PTHR43428">
    <property type="entry name" value="ARSENATE REDUCTASE"/>
    <property type="match status" value="1"/>
</dbReference>
<dbReference type="CDD" id="cd00090">
    <property type="entry name" value="HTH_ARSR"/>
    <property type="match status" value="1"/>
</dbReference>
<proteinExistence type="predicted"/>
<accession>A0A512T0C2</accession>
<feature type="domain" description="HTH arsR-type" evidence="2">
    <location>
        <begin position="5"/>
        <end position="101"/>
    </location>
</feature>
<dbReference type="GO" id="GO:0046685">
    <property type="term" value="P:response to arsenic-containing substance"/>
    <property type="evidence" value="ECO:0007669"/>
    <property type="project" value="UniProtKB-KW"/>
</dbReference>
<dbReference type="RefSeq" id="WP_147064084.1">
    <property type="nucleotide sequence ID" value="NZ_BAABDN010000001.1"/>
</dbReference>
<gene>
    <name evidence="3" type="ORF">KLO01_16800</name>
</gene>
<dbReference type="GO" id="GO:0003700">
    <property type="term" value="F:DNA-binding transcription factor activity"/>
    <property type="evidence" value="ECO:0007669"/>
    <property type="project" value="InterPro"/>
</dbReference>
<dbReference type="Pfam" id="PF01022">
    <property type="entry name" value="HTH_5"/>
    <property type="match status" value="1"/>
</dbReference>
<keyword evidence="4" id="KW-1185">Reference proteome</keyword>
<dbReference type="AlphaFoldDB" id="A0A512T0C2"/>
<dbReference type="OrthoDB" id="9784339at2"/>
<dbReference type="SUPFAM" id="SSF52788">
    <property type="entry name" value="Phosphotyrosine protein phosphatases I"/>
    <property type="match status" value="1"/>
</dbReference>
<dbReference type="PROSITE" id="PS50987">
    <property type="entry name" value="HTH_ARSR_2"/>
    <property type="match status" value="1"/>
</dbReference>
<dbReference type="Pfam" id="PF01451">
    <property type="entry name" value="LMWPc"/>
    <property type="match status" value="1"/>
</dbReference>
<sequence length="229" mass="24694">MNTEQTDEHLRRRVTAHSALADVTRLRIVDLLAVSDRSASELGLTLGIASNLLAHHLRSLEHAGLVTRRRSEGDGRRSYLSLNAHDAWLLREAGAGTAQVRASRVVFVCTANTARSHLAAAAWRRVSDIPATSAGTHPGAAIHPGALAAAERHSLDLPDVAPRPLDDPVGRHDLVVTVCDRAHEELGGRDWAHWSIPDPVPAHTDLAFDEAYDSVVGRVERLADVVTDG</sequence>
<organism evidence="3 4">
    <name type="scientific">Knoellia locipacati</name>
    <dbReference type="NCBI Taxonomy" id="882824"/>
    <lineage>
        <taxon>Bacteria</taxon>
        <taxon>Bacillati</taxon>
        <taxon>Actinomycetota</taxon>
        <taxon>Actinomycetes</taxon>
        <taxon>Micrococcales</taxon>
        <taxon>Intrasporangiaceae</taxon>
        <taxon>Knoellia</taxon>
    </lineage>
</organism>
<dbReference type="SMART" id="SM00418">
    <property type="entry name" value="HTH_ARSR"/>
    <property type="match status" value="1"/>
</dbReference>
<evidence type="ECO:0000256" key="1">
    <source>
        <dbReference type="ARBA" id="ARBA00022849"/>
    </source>
</evidence>
<keyword evidence="1" id="KW-0059">Arsenical resistance</keyword>
<dbReference type="InterPro" id="IPR023485">
    <property type="entry name" value="Ptyr_pPase"/>
</dbReference>
<protein>
    <submittedName>
        <fullName evidence="3">Putative regulatory protein, ArsR family</fullName>
    </submittedName>
</protein>
<dbReference type="EMBL" id="BKBA01000008">
    <property type="protein sequence ID" value="GEQ13633.1"/>
    <property type="molecule type" value="Genomic_DNA"/>
</dbReference>
<dbReference type="Proteomes" id="UP000321793">
    <property type="component" value="Unassembled WGS sequence"/>
</dbReference>
<evidence type="ECO:0000313" key="3">
    <source>
        <dbReference type="EMBL" id="GEQ13633.1"/>
    </source>
</evidence>
<dbReference type="SUPFAM" id="SSF46785">
    <property type="entry name" value="Winged helix' DNA-binding domain"/>
    <property type="match status" value="1"/>
</dbReference>
<dbReference type="InterPro" id="IPR036390">
    <property type="entry name" value="WH_DNA-bd_sf"/>
</dbReference>
<comment type="caution">
    <text evidence="3">The sequence shown here is derived from an EMBL/GenBank/DDBJ whole genome shotgun (WGS) entry which is preliminary data.</text>
</comment>
<dbReference type="PRINTS" id="PR00778">
    <property type="entry name" value="HTHARSR"/>
</dbReference>
<dbReference type="SMART" id="SM00226">
    <property type="entry name" value="LMWPc"/>
    <property type="match status" value="1"/>
</dbReference>
<dbReference type="InterPro" id="IPR036388">
    <property type="entry name" value="WH-like_DNA-bd_sf"/>
</dbReference>
<reference evidence="3 4" key="1">
    <citation type="submission" date="2019-07" db="EMBL/GenBank/DDBJ databases">
        <title>Whole genome shotgun sequence of Knoellia locipacati NBRC 109775.</title>
        <authorList>
            <person name="Hosoyama A."/>
            <person name="Uohara A."/>
            <person name="Ohji S."/>
            <person name="Ichikawa N."/>
        </authorList>
    </citation>
    <scope>NUCLEOTIDE SEQUENCE [LARGE SCALE GENOMIC DNA]</scope>
    <source>
        <strain evidence="3 4">NBRC 109775</strain>
    </source>
</reference>
<evidence type="ECO:0000313" key="4">
    <source>
        <dbReference type="Proteomes" id="UP000321793"/>
    </source>
</evidence>
<evidence type="ECO:0000259" key="2">
    <source>
        <dbReference type="PROSITE" id="PS50987"/>
    </source>
</evidence>
<dbReference type="InterPro" id="IPR011991">
    <property type="entry name" value="ArsR-like_HTH"/>
</dbReference>
<dbReference type="Gene3D" id="1.10.10.10">
    <property type="entry name" value="Winged helix-like DNA-binding domain superfamily/Winged helix DNA-binding domain"/>
    <property type="match status" value="1"/>
</dbReference>
<dbReference type="InterPro" id="IPR001845">
    <property type="entry name" value="HTH_ArsR_DNA-bd_dom"/>
</dbReference>
<dbReference type="Gene3D" id="3.40.50.2300">
    <property type="match status" value="1"/>
</dbReference>
<dbReference type="InterPro" id="IPR036196">
    <property type="entry name" value="Ptyr_pPase_sf"/>
</dbReference>
<name>A0A512T0C2_9MICO</name>